<evidence type="ECO:0000313" key="4">
    <source>
        <dbReference type="Proteomes" id="UP000095009"/>
    </source>
</evidence>
<dbReference type="AlphaFoldDB" id="A0A1E3PR50"/>
<organism evidence="3 4">
    <name type="scientific">Nadsonia fulvescens var. elongata DSM 6958</name>
    <dbReference type="NCBI Taxonomy" id="857566"/>
    <lineage>
        <taxon>Eukaryota</taxon>
        <taxon>Fungi</taxon>
        <taxon>Dikarya</taxon>
        <taxon>Ascomycota</taxon>
        <taxon>Saccharomycotina</taxon>
        <taxon>Dipodascomycetes</taxon>
        <taxon>Dipodascales</taxon>
        <taxon>Dipodascales incertae sedis</taxon>
        <taxon>Nadsonia</taxon>
    </lineage>
</organism>
<dbReference type="GO" id="GO:0007005">
    <property type="term" value="P:mitochondrion organization"/>
    <property type="evidence" value="ECO:0007669"/>
    <property type="project" value="TreeGrafter"/>
</dbReference>
<dbReference type="OrthoDB" id="427480at2759"/>
<sequence>MFVRYFRLGQFAIKGNNVLLKMSAGITSSRGLPHSLLARSRHIFLSHQRAPINLLSNNSLNKHASLSGGRGFTTKSRPYLLSSAGLDFRFSGTSFLVGLAGLGVLLYFTEDNTRRFVDNAALISSRVSIVVVTTTKCVYHYTRVLGAQYASEQDRELALKDCHKRCAKITMEAIVRNGGIYIKLGQHLSAMTYLFPPEWTQTMEPLQDRCPVSSIESINKMFLTDTGKDIKATFSEFDYVPLGSASLGQVHRAVLKDSGEAVAVKVQHPTLADFVPVDVFMTKWVFNAIDLFFPQYPLTWLSDELQSSIYVELDFTQEAHNAEKTAKYFEHTTSYTALRVPKIIMAKPRILIMEFLPGSRIDDLEYLDRHNISRSEVSSCLSHIFNNMIFTPDVGVHCDPHGGNLSIRAIANPHRGQHNFEIILYDHGLYRDIPTKLRYDYAHFWLALIDNDQEAMRYYAKQFAGVTDEQYPLLSAAITGRDFKNVTNVKTPRTADEIENMSSTVSSPTFLSDLMILLHQMPRIVLLIIKTNDLTRHLDECLQSSLGFMRTFMIMATYCARTVYEEQQNMLSNDDFKGHAWKKLWLEWAAWWSYRKRLLQLGFYDFTLTVKNLVGF</sequence>
<keyword evidence="4" id="KW-1185">Reference proteome</keyword>
<dbReference type="Pfam" id="PF03109">
    <property type="entry name" value="ABC1"/>
    <property type="match status" value="1"/>
</dbReference>
<name>A0A1E3PR50_9ASCO</name>
<evidence type="ECO:0000313" key="3">
    <source>
        <dbReference type="EMBL" id="ODQ67895.1"/>
    </source>
</evidence>
<protein>
    <submittedName>
        <fullName evidence="3">ABC1-domain-containing protein</fullName>
    </submittedName>
</protein>
<dbReference type="InterPro" id="IPR045307">
    <property type="entry name" value="ADCK1_dom"/>
</dbReference>
<dbReference type="SUPFAM" id="SSF56112">
    <property type="entry name" value="Protein kinase-like (PK-like)"/>
    <property type="match status" value="1"/>
</dbReference>
<dbReference type="PANTHER" id="PTHR43173">
    <property type="entry name" value="ABC1 FAMILY PROTEIN"/>
    <property type="match status" value="1"/>
</dbReference>
<reference evidence="3 4" key="1">
    <citation type="journal article" date="2016" name="Proc. Natl. Acad. Sci. U.S.A.">
        <title>Comparative genomics of biotechnologically important yeasts.</title>
        <authorList>
            <person name="Riley R."/>
            <person name="Haridas S."/>
            <person name="Wolfe K.H."/>
            <person name="Lopes M.R."/>
            <person name="Hittinger C.T."/>
            <person name="Goeker M."/>
            <person name="Salamov A.A."/>
            <person name="Wisecaver J.H."/>
            <person name="Long T.M."/>
            <person name="Calvey C.H."/>
            <person name="Aerts A.L."/>
            <person name="Barry K.W."/>
            <person name="Choi C."/>
            <person name="Clum A."/>
            <person name="Coughlan A.Y."/>
            <person name="Deshpande S."/>
            <person name="Douglass A.P."/>
            <person name="Hanson S.J."/>
            <person name="Klenk H.-P."/>
            <person name="LaButti K.M."/>
            <person name="Lapidus A."/>
            <person name="Lindquist E.A."/>
            <person name="Lipzen A.M."/>
            <person name="Meier-Kolthoff J.P."/>
            <person name="Ohm R.A."/>
            <person name="Otillar R.P."/>
            <person name="Pangilinan J.L."/>
            <person name="Peng Y."/>
            <person name="Rokas A."/>
            <person name="Rosa C.A."/>
            <person name="Scheuner C."/>
            <person name="Sibirny A.A."/>
            <person name="Slot J.C."/>
            <person name="Stielow J.B."/>
            <person name="Sun H."/>
            <person name="Kurtzman C.P."/>
            <person name="Blackwell M."/>
            <person name="Grigoriev I.V."/>
            <person name="Jeffries T.W."/>
        </authorList>
    </citation>
    <scope>NUCLEOTIDE SEQUENCE [LARGE SCALE GENOMIC DNA]</scope>
    <source>
        <strain evidence="3 4">DSM 6958</strain>
    </source>
</reference>
<accession>A0A1E3PR50</accession>
<feature type="domain" description="ABC1 atypical kinase-like" evidence="2">
    <location>
        <begin position="206"/>
        <end position="457"/>
    </location>
</feature>
<evidence type="ECO:0000256" key="1">
    <source>
        <dbReference type="ARBA" id="ARBA00009670"/>
    </source>
</evidence>
<dbReference type="CDD" id="cd13969">
    <property type="entry name" value="ADCK1-like"/>
    <property type="match status" value="1"/>
</dbReference>
<dbReference type="Proteomes" id="UP000095009">
    <property type="component" value="Unassembled WGS sequence"/>
</dbReference>
<dbReference type="InterPro" id="IPR004147">
    <property type="entry name" value="ABC1_dom"/>
</dbReference>
<dbReference type="GO" id="GO:0055088">
    <property type="term" value="P:lipid homeostasis"/>
    <property type="evidence" value="ECO:0007669"/>
    <property type="project" value="TreeGrafter"/>
</dbReference>
<dbReference type="GO" id="GO:0005743">
    <property type="term" value="C:mitochondrial inner membrane"/>
    <property type="evidence" value="ECO:0007669"/>
    <property type="project" value="TreeGrafter"/>
</dbReference>
<dbReference type="InterPro" id="IPR011009">
    <property type="entry name" value="Kinase-like_dom_sf"/>
</dbReference>
<dbReference type="PANTHER" id="PTHR43173:SF19">
    <property type="entry name" value="AARF DOMAIN-CONTAINING PROTEIN KINASE 1"/>
    <property type="match status" value="1"/>
</dbReference>
<dbReference type="EMBL" id="KV454406">
    <property type="protein sequence ID" value="ODQ67895.1"/>
    <property type="molecule type" value="Genomic_DNA"/>
</dbReference>
<dbReference type="InterPro" id="IPR051130">
    <property type="entry name" value="Mito_struct-func_regulator"/>
</dbReference>
<evidence type="ECO:0000259" key="2">
    <source>
        <dbReference type="Pfam" id="PF03109"/>
    </source>
</evidence>
<proteinExistence type="inferred from homology"/>
<gene>
    <name evidence="3" type="ORF">NADFUDRAFT_44609</name>
</gene>
<dbReference type="STRING" id="857566.A0A1E3PR50"/>
<comment type="similarity">
    <text evidence="1">Belongs to the protein kinase superfamily. ADCK protein kinase family.</text>
</comment>